<dbReference type="InterPro" id="IPR037479">
    <property type="entry name" value="Tauto_MSAD"/>
</dbReference>
<keyword evidence="2" id="KW-1185">Reference proteome</keyword>
<dbReference type="SUPFAM" id="SSF55331">
    <property type="entry name" value="Tautomerase/MIF"/>
    <property type="match status" value="1"/>
</dbReference>
<proteinExistence type="predicted"/>
<dbReference type="PANTHER" id="PTHR38460:SF1">
    <property type="entry name" value="TAUTOMERASE YOLI-RELATED"/>
    <property type="match status" value="1"/>
</dbReference>
<organism evidence="1 2">
    <name type="scientific">Lysobacter arenosi</name>
    <dbReference type="NCBI Taxonomy" id="2795387"/>
    <lineage>
        <taxon>Bacteria</taxon>
        <taxon>Pseudomonadati</taxon>
        <taxon>Pseudomonadota</taxon>
        <taxon>Gammaproteobacteria</taxon>
        <taxon>Lysobacterales</taxon>
        <taxon>Lysobacteraceae</taxon>
        <taxon>Lysobacter</taxon>
    </lineage>
</organism>
<dbReference type="Gene3D" id="3.30.429.10">
    <property type="entry name" value="Macrophage Migration Inhibitory Factor"/>
    <property type="match status" value="1"/>
</dbReference>
<dbReference type="RefSeq" id="WP_158733256.1">
    <property type="nucleotide sequence ID" value="NZ_CP071517.1"/>
</dbReference>
<dbReference type="Pfam" id="PF14552">
    <property type="entry name" value="Tautomerase_2"/>
    <property type="match status" value="1"/>
</dbReference>
<reference evidence="1 2" key="1">
    <citation type="submission" date="2021-02" db="EMBL/GenBank/DDBJ databases">
        <title>Lysobacter arenosi sp. nov., isolated from soil of gangwondo yeongwol, south Korea.</title>
        <authorList>
            <person name="Kim K.R."/>
            <person name="Kim K.H."/>
            <person name="Jeon C.O."/>
        </authorList>
    </citation>
    <scope>NUCLEOTIDE SEQUENCE [LARGE SCALE GENOMIC DNA]</scope>
    <source>
        <strain evidence="1 2">R7</strain>
    </source>
</reference>
<evidence type="ECO:0000313" key="1">
    <source>
        <dbReference type="EMBL" id="QSX75254.1"/>
    </source>
</evidence>
<dbReference type="PANTHER" id="PTHR38460">
    <property type="entry name" value="TAUTOMERASE YOLI-RELATED"/>
    <property type="match status" value="1"/>
</dbReference>
<name>A0ABX7RE51_9GAMM</name>
<gene>
    <name evidence="1" type="ORF">HIV01_001400</name>
</gene>
<evidence type="ECO:0000313" key="2">
    <source>
        <dbReference type="Proteomes" id="UP000663400"/>
    </source>
</evidence>
<accession>A0ABX7RE51</accession>
<dbReference type="Proteomes" id="UP000663400">
    <property type="component" value="Chromosome"/>
</dbReference>
<dbReference type="InterPro" id="IPR014347">
    <property type="entry name" value="Tautomerase/MIF_sf"/>
</dbReference>
<sequence length="126" mass="14236">MPLVRVDLMEGKDDAWLQGIGDVIHAAIEDVLKAPKDDRFQVFTRHPRGELSIDRTYMGIERSDDCILIQVTISQGRSVETKQAFYRAVADGLHARLGMRTQDVFINLVEVVKENWSFGDGIAQYA</sequence>
<protein>
    <submittedName>
        <fullName evidence="1">Tautomerase family protein</fullName>
    </submittedName>
</protein>
<dbReference type="EMBL" id="CP071517">
    <property type="protein sequence ID" value="QSX75254.1"/>
    <property type="molecule type" value="Genomic_DNA"/>
</dbReference>